<proteinExistence type="predicted"/>
<dbReference type="RefSeq" id="WP_006916215.1">
    <property type="nucleotide sequence ID" value="NZ_GG698802.1"/>
</dbReference>
<keyword evidence="2" id="KW-1185">Reference proteome</keyword>
<accession>C7XUS0</accession>
<gene>
    <name evidence="1" type="ORF">HMPREF0501_00436</name>
</gene>
<organism evidence="1 2">
    <name type="scientific">Limosilactobacillus coleohominis 101-4-CHN</name>
    <dbReference type="NCBI Taxonomy" id="575594"/>
    <lineage>
        <taxon>Bacteria</taxon>
        <taxon>Bacillati</taxon>
        <taxon>Bacillota</taxon>
        <taxon>Bacilli</taxon>
        <taxon>Lactobacillales</taxon>
        <taxon>Lactobacillaceae</taxon>
        <taxon>Limosilactobacillus</taxon>
    </lineage>
</organism>
<dbReference type="InterPro" id="IPR010022">
    <property type="entry name" value="XkdX"/>
</dbReference>
<dbReference type="Proteomes" id="UP000003987">
    <property type="component" value="Unassembled WGS sequence"/>
</dbReference>
<reference evidence="1 2" key="1">
    <citation type="submission" date="2009-06" db="EMBL/GenBank/DDBJ databases">
        <title>The Genome Sequence of Lactobacillus coleohominis strain 101-4-CHN.</title>
        <authorList>
            <consortium name="The Broad Institute Genome Sequencing Platform"/>
            <person name="Ward D."/>
            <person name="Young S.K."/>
            <person name="Zeng Q."/>
            <person name="Koehrsen M."/>
            <person name="Alvarado L."/>
            <person name="Berlin A."/>
            <person name="Borenstein D."/>
            <person name="Chen Z."/>
            <person name="Engels R."/>
            <person name="Freedman E."/>
            <person name="Gellesch M."/>
            <person name="Goldberg J."/>
            <person name="Griggs A."/>
            <person name="Gujja S."/>
            <person name="Heiman D."/>
            <person name="Hepburn T."/>
            <person name="Howarth C."/>
            <person name="Jen D."/>
            <person name="Larson L."/>
            <person name="Lewis B."/>
            <person name="Mehta T."/>
            <person name="Park D."/>
            <person name="Pearson M."/>
            <person name="Roberts A."/>
            <person name="Saif S."/>
            <person name="Shea T."/>
            <person name="Shenoy N."/>
            <person name="Sisk P."/>
            <person name="Stolte C."/>
            <person name="Sykes S."/>
            <person name="Walk T."/>
            <person name="White J."/>
            <person name="Yandava C."/>
            <person name="Liu Y."/>
            <person name="Xu Q."/>
            <person name="Lander E."/>
            <person name="Nusbaum C."/>
            <person name="Galagan J."/>
            <person name="Birren B."/>
        </authorList>
    </citation>
    <scope>NUCLEOTIDE SEQUENCE [LARGE SCALE GENOMIC DNA]</scope>
    <source>
        <strain evidence="1 2">101-4-CHN</strain>
    </source>
</reference>
<evidence type="ECO:0000313" key="1">
    <source>
        <dbReference type="EMBL" id="EEU31031.1"/>
    </source>
</evidence>
<dbReference type="HOGENOM" id="CLU_216865_0_0_9"/>
<dbReference type="Pfam" id="PF09693">
    <property type="entry name" value="Phage_XkdX"/>
    <property type="match status" value="1"/>
</dbReference>
<dbReference type="OrthoDB" id="2313962at2"/>
<evidence type="ECO:0008006" key="3">
    <source>
        <dbReference type="Google" id="ProtNLM"/>
    </source>
</evidence>
<dbReference type="EMBL" id="GG698802">
    <property type="protein sequence ID" value="EEU31031.1"/>
    <property type="molecule type" value="Genomic_DNA"/>
</dbReference>
<protein>
    <recommendedName>
        <fullName evidence="3">XkdX family protein</fullName>
    </recommendedName>
</protein>
<name>C7XUS0_9LACO</name>
<dbReference type="STRING" id="575594.HMPREF0501_00436"/>
<evidence type="ECO:0000313" key="2">
    <source>
        <dbReference type="Proteomes" id="UP000003987"/>
    </source>
</evidence>
<sequence>MFDFCKYMFELNCPIEGYVGLSITADQYKQITGKDYVPAA</sequence>
<dbReference type="AlphaFoldDB" id="C7XUS0"/>